<evidence type="ECO:0000313" key="1">
    <source>
        <dbReference type="EMBL" id="EFV05426.1"/>
    </source>
</evidence>
<dbReference type="EMBL" id="AEQO01000043">
    <property type="protein sequence ID" value="EFV05426.1"/>
    <property type="molecule type" value="Genomic_DNA"/>
</dbReference>
<protein>
    <submittedName>
        <fullName evidence="1">Uncharacterized protein</fullName>
    </submittedName>
</protein>
<dbReference type="STRING" id="888832.HMPREF9420_0426"/>
<name>E6MLQ9_9BACT</name>
<keyword evidence="2" id="KW-1185">Reference proteome</keyword>
<proteinExistence type="predicted"/>
<organism evidence="1 2">
    <name type="scientific">Segatella salivae DSM 15606</name>
    <dbReference type="NCBI Taxonomy" id="888832"/>
    <lineage>
        <taxon>Bacteria</taxon>
        <taxon>Pseudomonadati</taxon>
        <taxon>Bacteroidota</taxon>
        <taxon>Bacteroidia</taxon>
        <taxon>Bacteroidales</taxon>
        <taxon>Prevotellaceae</taxon>
        <taxon>Segatella</taxon>
    </lineage>
</organism>
<accession>E6MLQ9</accession>
<evidence type="ECO:0000313" key="2">
    <source>
        <dbReference type="Proteomes" id="UP000003874"/>
    </source>
</evidence>
<reference evidence="1 2" key="1">
    <citation type="submission" date="2010-12" db="EMBL/GenBank/DDBJ databases">
        <authorList>
            <person name="Muzny D."/>
            <person name="Qin X."/>
            <person name="Deng J."/>
            <person name="Jiang H."/>
            <person name="Liu Y."/>
            <person name="Qu J."/>
            <person name="Song X.-Z."/>
            <person name="Zhang L."/>
            <person name="Thornton R."/>
            <person name="Coyle M."/>
            <person name="Francisco L."/>
            <person name="Jackson L."/>
            <person name="Javaid M."/>
            <person name="Korchina V."/>
            <person name="Kovar C."/>
            <person name="Mata R."/>
            <person name="Mathew T."/>
            <person name="Ngo R."/>
            <person name="Nguyen L."/>
            <person name="Nguyen N."/>
            <person name="Okwuonu G."/>
            <person name="Ongeri F."/>
            <person name="Pham C."/>
            <person name="Simmons D."/>
            <person name="Wilczek-Boney K."/>
            <person name="Hale W."/>
            <person name="Jakkamsetti A."/>
            <person name="Pham P."/>
            <person name="Ruth R."/>
            <person name="San Lucas F."/>
            <person name="Warren J."/>
            <person name="Zhang J."/>
            <person name="Zhao Z."/>
            <person name="Zhou C."/>
            <person name="Zhu D."/>
            <person name="Lee S."/>
            <person name="Bess C."/>
            <person name="Blankenburg K."/>
            <person name="Forbes L."/>
            <person name="Fu Q."/>
            <person name="Gubbala S."/>
            <person name="Hirani K."/>
            <person name="Jayaseelan J.C."/>
            <person name="Lara F."/>
            <person name="Munidasa M."/>
            <person name="Palculict T."/>
            <person name="Patil S."/>
            <person name="Pu L.-L."/>
            <person name="Saada N."/>
            <person name="Tang L."/>
            <person name="Weissenberger G."/>
            <person name="Zhu Y."/>
            <person name="Hemphill L."/>
            <person name="Shang Y."/>
            <person name="Youmans B."/>
            <person name="Ayvaz T."/>
            <person name="Ross M."/>
            <person name="Santibanez J."/>
            <person name="Aqrawi P."/>
            <person name="Gross S."/>
            <person name="Joshi V."/>
            <person name="Fowler G."/>
            <person name="Nazareth L."/>
            <person name="Reid J."/>
            <person name="Worley K."/>
            <person name="Petrosino J."/>
            <person name="Highlander S."/>
            <person name="Gibbs R."/>
        </authorList>
    </citation>
    <scope>NUCLEOTIDE SEQUENCE [LARGE SCALE GENOMIC DNA]</scope>
    <source>
        <strain evidence="1 2">DSM 15606</strain>
    </source>
</reference>
<sequence>MKTYTENELIYVGTEMEFSPIAKSIEDVIAPNKYTAVSEEKILSFLRENESEFKLEKFENGDCVASVYYKNNDIIGIVITTQEDEITDFYYGDKEEIEKVYQQVKEFFINK</sequence>
<dbReference type="AlphaFoldDB" id="E6MLQ9"/>
<gene>
    <name evidence="1" type="ORF">HMPREF9420_0426</name>
</gene>
<dbReference type="HOGENOM" id="CLU_2156072_0_0_10"/>
<comment type="caution">
    <text evidence="1">The sequence shown here is derived from an EMBL/GenBank/DDBJ whole genome shotgun (WGS) entry which is preliminary data.</text>
</comment>
<dbReference type="Proteomes" id="UP000003874">
    <property type="component" value="Unassembled WGS sequence"/>
</dbReference>
<dbReference type="RefSeq" id="WP_007133706.1">
    <property type="nucleotide sequence ID" value="NZ_GL629647.1"/>
</dbReference>